<organism evidence="2 3">
    <name type="scientific">Enhygromyxa salina</name>
    <dbReference type="NCBI Taxonomy" id="215803"/>
    <lineage>
        <taxon>Bacteria</taxon>
        <taxon>Pseudomonadati</taxon>
        <taxon>Myxococcota</taxon>
        <taxon>Polyangia</taxon>
        <taxon>Nannocystales</taxon>
        <taxon>Nannocystaceae</taxon>
        <taxon>Enhygromyxa</taxon>
    </lineage>
</organism>
<evidence type="ECO:0000313" key="3">
    <source>
        <dbReference type="Proteomes" id="UP000238823"/>
    </source>
</evidence>
<dbReference type="OrthoDB" id="5494295at2"/>
<dbReference type="InterPro" id="IPR036852">
    <property type="entry name" value="Peptidase_S8/S53_dom_sf"/>
</dbReference>
<evidence type="ECO:0000313" key="2">
    <source>
        <dbReference type="EMBL" id="PRP95189.1"/>
    </source>
</evidence>
<feature type="compositionally biased region" description="Basic and acidic residues" evidence="1">
    <location>
        <begin position="402"/>
        <end position="417"/>
    </location>
</feature>
<sequence>MNKNIYCVIVGALLLGGCGEFENQDDDALPEVPQTPSAVGDVQTASPAQPHALSTGLDFECVQLGAPIIGIVTNDPLDCAFATMPETWKATPLFTEGSPWLDQATMPLPGASPLRNFCRYDYLGNEAYEDAYEDFMDAVHYAPPGDIDGGTFATDCPSVIPNGLYGSAVIDGLHDAYMLNVGAVTAGDLNGISLSPTILTFLDTAHDGHQATHEHADLLRNLAFDLSCPDDRAGCKEQLQRVLVTPRSKPEYSKTNWYEGGDIGYMHELGMGVAEAVLNWRELNDDGDPDTHTPMVINVSVAADLQNAYATNIAFAPTLAALEAAKMAYCYGNLMIGAAGNGHDRCTNQSGGLLLPAAFEQITPPTQAECLAMGYEPDWNTNMYPVYGPIAAARLIHAVGGRDEHDEQIPNQRHDSGTKAQAPASGAVSSVDSTPLTGTSVAAAAYSAAAHLVWSANPGLRPDEVIGLLYSSGYSLGEPAVAGGFVGVDMRRLAICPALAASPAGSALECVARATNTDGNLGSFIAATQAAVVAASGSATLWTAMLQDSALPQLCIGALPTPFLIPQPERPKCSVCSIEVPDDEVADNDTLYMSIAHEPWAVDLQVTEAYLHVYDSNRNKSTVTLDVVTEINTAESTDIIEVPLDVPDTTSAELEFVYDDESSHSNPLTVWQPTG</sequence>
<feature type="region of interest" description="Disordered" evidence="1">
    <location>
        <begin position="402"/>
        <end position="432"/>
    </location>
</feature>
<dbReference type="Gene3D" id="3.40.50.200">
    <property type="entry name" value="Peptidase S8/S53 domain"/>
    <property type="match status" value="1"/>
</dbReference>
<evidence type="ECO:0008006" key="4">
    <source>
        <dbReference type="Google" id="ProtNLM"/>
    </source>
</evidence>
<dbReference type="EMBL" id="PVNL01000138">
    <property type="protein sequence ID" value="PRP95189.1"/>
    <property type="molecule type" value="Genomic_DNA"/>
</dbReference>
<name>A0A2S9XQP7_9BACT</name>
<evidence type="ECO:0000256" key="1">
    <source>
        <dbReference type="SAM" id="MobiDB-lite"/>
    </source>
</evidence>
<protein>
    <recommendedName>
        <fullName evidence="4">Peptidase S8/S53 domain-containing protein</fullName>
    </recommendedName>
</protein>
<comment type="caution">
    <text evidence="2">The sequence shown here is derived from an EMBL/GenBank/DDBJ whole genome shotgun (WGS) entry which is preliminary data.</text>
</comment>
<dbReference type="RefSeq" id="WP_106094270.1">
    <property type="nucleotide sequence ID" value="NZ_PVNL01000138.1"/>
</dbReference>
<dbReference type="Proteomes" id="UP000238823">
    <property type="component" value="Unassembled WGS sequence"/>
</dbReference>
<dbReference type="GO" id="GO:0004252">
    <property type="term" value="F:serine-type endopeptidase activity"/>
    <property type="evidence" value="ECO:0007669"/>
    <property type="project" value="InterPro"/>
</dbReference>
<proteinExistence type="predicted"/>
<feature type="region of interest" description="Disordered" evidence="1">
    <location>
        <begin position="26"/>
        <end position="49"/>
    </location>
</feature>
<reference evidence="2 3" key="1">
    <citation type="submission" date="2018-03" db="EMBL/GenBank/DDBJ databases">
        <title>Draft Genome Sequences of the Obligatory Marine Myxobacteria Enhygromyxa salina SWB007.</title>
        <authorList>
            <person name="Poehlein A."/>
            <person name="Moghaddam J.A."/>
            <person name="Harms H."/>
            <person name="Alanjari M."/>
            <person name="Koenig G.M."/>
            <person name="Daniel R."/>
            <person name="Schaeberle T.F."/>
        </authorList>
    </citation>
    <scope>NUCLEOTIDE SEQUENCE [LARGE SCALE GENOMIC DNA]</scope>
    <source>
        <strain evidence="2 3">SWB007</strain>
    </source>
</reference>
<dbReference type="SUPFAM" id="SSF52743">
    <property type="entry name" value="Subtilisin-like"/>
    <property type="match status" value="1"/>
</dbReference>
<gene>
    <name evidence="2" type="ORF">ENSA7_75030</name>
</gene>
<dbReference type="PROSITE" id="PS51257">
    <property type="entry name" value="PROKAR_LIPOPROTEIN"/>
    <property type="match status" value="1"/>
</dbReference>
<dbReference type="GO" id="GO:0006508">
    <property type="term" value="P:proteolysis"/>
    <property type="evidence" value="ECO:0007669"/>
    <property type="project" value="InterPro"/>
</dbReference>
<accession>A0A2S9XQP7</accession>
<dbReference type="AlphaFoldDB" id="A0A2S9XQP7"/>